<dbReference type="AlphaFoldDB" id="A0A8J6NCG0"/>
<dbReference type="EMBL" id="JACNJZ010000055">
    <property type="protein sequence ID" value="MBC8316795.1"/>
    <property type="molecule type" value="Genomic_DNA"/>
</dbReference>
<protein>
    <submittedName>
        <fullName evidence="1">ATPase</fullName>
    </submittedName>
</protein>
<proteinExistence type="predicted"/>
<evidence type="ECO:0000313" key="2">
    <source>
        <dbReference type="Proteomes" id="UP000614424"/>
    </source>
</evidence>
<dbReference type="InterPro" id="IPR043129">
    <property type="entry name" value="ATPase_NBD"/>
</dbReference>
<name>A0A8J6NCG0_9BACT</name>
<sequence>MILADFGTSYCKFLDLSSPGKGPVLTPTKDIPRDLRVDLATGHNGKRFSEHYVNELTALARGGEELIDEDEYVLLDCGSRDIKFVAYRNGELADMGWNVECGASMGFTIELLERYYNLDYDQLPVPDRTFSVTCGVLGMSHIFDAVSSGISEAESVARFVKGIALNAFRFAGLPDTLYLSGGLCDNKLFTQSFPCRLVPLGRFVLLKGLEKIAEERF</sequence>
<dbReference type="Gene3D" id="3.30.420.40">
    <property type="match status" value="2"/>
</dbReference>
<comment type="caution">
    <text evidence="1">The sequence shown here is derived from an EMBL/GenBank/DDBJ whole genome shotgun (WGS) entry which is preliminary data.</text>
</comment>
<dbReference type="SUPFAM" id="SSF53067">
    <property type="entry name" value="Actin-like ATPase domain"/>
    <property type="match status" value="1"/>
</dbReference>
<reference evidence="1 2" key="1">
    <citation type="submission" date="2020-08" db="EMBL/GenBank/DDBJ databases">
        <title>Bridging the membrane lipid divide: bacteria of the FCB group superphylum have the potential to synthesize archaeal ether lipids.</title>
        <authorList>
            <person name="Villanueva L."/>
            <person name="Von Meijenfeldt F.A.B."/>
            <person name="Westbye A.B."/>
            <person name="Yadav S."/>
            <person name="Hopmans E.C."/>
            <person name="Dutilh B.E."/>
            <person name="Sinninghe Damste J.S."/>
        </authorList>
    </citation>
    <scope>NUCLEOTIDE SEQUENCE [LARGE SCALE GENOMIC DNA]</scope>
    <source>
        <strain evidence="1">NIOZ-UU47</strain>
    </source>
</reference>
<organism evidence="1 2">
    <name type="scientific">Candidatus Desulfobia pelagia</name>
    <dbReference type="NCBI Taxonomy" id="2841692"/>
    <lineage>
        <taxon>Bacteria</taxon>
        <taxon>Pseudomonadati</taxon>
        <taxon>Thermodesulfobacteriota</taxon>
        <taxon>Desulfobulbia</taxon>
        <taxon>Desulfobulbales</taxon>
        <taxon>Desulfobulbaceae</taxon>
        <taxon>Candidatus Desulfobia</taxon>
    </lineage>
</organism>
<accession>A0A8J6NCG0</accession>
<dbReference type="Proteomes" id="UP000614424">
    <property type="component" value="Unassembled WGS sequence"/>
</dbReference>
<gene>
    <name evidence="1" type="ORF">H8E41_02750</name>
</gene>
<evidence type="ECO:0000313" key="1">
    <source>
        <dbReference type="EMBL" id="MBC8316795.1"/>
    </source>
</evidence>